<keyword evidence="3" id="KW-1185">Reference proteome</keyword>
<sequence>MEMKGESVTPHATRETSPRVGGSHGTHFSSLLLLSHEKTFSNPWTWHIISVQPMCTTQATSIKR</sequence>
<protein>
    <submittedName>
        <fullName evidence="2">Uncharacterized protein</fullName>
    </submittedName>
</protein>
<proteinExistence type="predicted"/>
<reference evidence="3" key="1">
    <citation type="submission" date="2015-09" db="EMBL/GenBank/DDBJ databases">
        <authorList>
            <consortium name="Pathogen Informatics"/>
        </authorList>
    </citation>
    <scope>NUCLEOTIDE SEQUENCE [LARGE SCALE GENOMIC DNA]</scope>
    <source>
        <strain evidence="3">Lake Konstanz</strain>
    </source>
</reference>
<organism evidence="2 3">
    <name type="scientific">Bodo saltans</name>
    <name type="common">Flagellated protozoan</name>
    <dbReference type="NCBI Taxonomy" id="75058"/>
    <lineage>
        <taxon>Eukaryota</taxon>
        <taxon>Discoba</taxon>
        <taxon>Euglenozoa</taxon>
        <taxon>Kinetoplastea</taxon>
        <taxon>Metakinetoplastina</taxon>
        <taxon>Eubodonida</taxon>
        <taxon>Bodonidae</taxon>
        <taxon>Bodo</taxon>
    </lineage>
</organism>
<dbReference type="VEuPathDB" id="TriTrypDB:BSAL_54740"/>
<gene>
    <name evidence="2" type="ORF">BSAL_54740</name>
</gene>
<dbReference type="Proteomes" id="UP000051952">
    <property type="component" value="Unassembled WGS sequence"/>
</dbReference>
<evidence type="ECO:0000313" key="2">
    <source>
        <dbReference type="EMBL" id="CUE73026.1"/>
    </source>
</evidence>
<dbReference type="EMBL" id="CYKH01000142">
    <property type="protein sequence ID" value="CUE73026.1"/>
    <property type="molecule type" value="Genomic_DNA"/>
</dbReference>
<accession>A0A0S4ISV9</accession>
<feature type="region of interest" description="Disordered" evidence="1">
    <location>
        <begin position="1"/>
        <end position="24"/>
    </location>
</feature>
<evidence type="ECO:0000256" key="1">
    <source>
        <dbReference type="SAM" id="MobiDB-lite"/>
    </source>
</evidence>
<name>A0A0S4ISV9_BODSA</name>
<evidence type="ECO:0000313" key="3">
    <source>
        <dbReference type="Proteomes" id="UP000051952"/>
    </source>
</evidence>
<dbReference type="AlphaFoldDB" id="A0A0S4ISV9"/>